<dbReference type="AlphaFoldDB" id="A0A5B9PBL2"/>
<proteinExistence type="predicted"/>
<dbReference type="EMBL" id="CP042912">
    <property type="protein sequence ID" value="QEG20523.1"/>
    <property type="molecule type" value="Genomic_DNA"/>
</dbReference>
<dbReference type="Proteomes" id="UP000322214">
    <property type="component" value="Chromosome"/>
</dbReference>
<keyword evidence="2" id="KW-1185">Reference proteome</keyword>
<organism evidence="1 2">
    <name type="scientific">Mariniblastus fucicola</name>
    <dbReference type="NCBI Taxonomy" id="980251"/>
    <lineage>
        <taxon>Bacteria</taxon>
        <taxon>Pseudomonadati</taxon>
        <taxon>Planctomycetota</taxon>
        <taxon>Planctomycetia</taxon>
        <taxon>Pirellulales</taxon>
        <taxon>Pirellulaceae</taxon>
        <taxon>Mariniblastus</taxon>
    </lineage>
</organism>
<dbReference type="KEGG" id="mff:MFFC18_03720"/>
<gene>
    <name evidence="1" type="ORF">MFFC18_03720</name>
</gene>
<name>A0A5B9PBL2_9BACT</name>
<sequence>MSQIVRRFRRTRVSKLTKLILAMRKRVLTLAAAFSISLRFEYKLIERP</sequence>
<evidence type="ECO:0000313" key="2">
    <source>
        <dbReference type="Proteomes" id="UP000322214"/>
    </source>
</evidence>
<protein>
    <submittedName>
        <fullName evidence="1">Uncharacterized protein</fullName>
    </submittedName>
</protein>
<accession>A0A5B9PBL2</accession>
<reference evidence="1 2" key="1">
    <citation type="submission" date="2019-08" db="EMBL/GenBank/DDBJ databases">
        <title>Deep-cultivation of Planctomycetes and their phenomic and genomic characterization uncovers novel biology.</title>
        <authorList>
            <person name="Wiegand S."/>
            <person name="Jogler M."/>
            <person name="Boedeker C."/>
            <person name="Pinto D."/>
            <person name="Vollmers J."/>
            <person name="Rivas-Marin E."/>
            <person name="Kohn T."/>
            <person name="Peeters S.H."/>
            <person name="Heuer A."/>
            <person name="Rast P."/>
            <person name="Oberbeckmann S."/>
            <person name="Bunk B."/>
            <person name="Jeske O."/>
            <person name="Meyerdierks A."/>
            <person name="Storesund J.E."/>
            <person name="Kallscheuer N."/>
            <person name="Luecker S."/>
            <person name="Lage O.M."/>
            <person name="Pohl T."/>
            <person name="Merkel B.J."/>
            <person name="Hornburger P."/>
            <person name="Mueller R.-W."/>
            <person name="Bruemmer F."/>
            <person name="Labrenz M."/>
            <person name="Spormann A.M."/>
            <person name="Op den Camp H."/>
            <person name="Overmann J."/>
            <person name="Amann R."/>
            <person name="Jetten M.S.M."/>
            <person name="Mascher T."/>
            <person name="Medema M.H."/>
            <person name="Devos D.P."/>
            <person name="Kaster A.-K."/>
            <person name="Ovreas L."/>
            <person name="Rohde M."/>
            <person name="Galperin M.Y."/>
            <person name="Jogler C."/>
        </authorList>
    </citation>
    <scope>NUCLEOTIDE SEQUENCE [LARGE SCALE GENOMIC DNA]</scope>
    <source>
        <strain evidence="1 2">FC18</strain>
    </source>
</reference>
<evidence type="ECO:0000313" key="1">
    <source>
        <dbReference type="EMBL" id="QEG20523.1"/>
    </source>
</evidence>